<dbReference type="Proteomes" id="UP001142393">
    <property type="component" value="Unassembled WGS sequence"/>
</dbReference>
<sequence>MLSVFLIHIDILERKPYCLLTILVTEYHCALGAFLCHYLENPVAKLSPQVLLLIVAHSLAVTHLVSGHHLLVVLRQFDLMRYQRSVLLLYVLFVRYSPTLASSLASFPHIPPYFLHLLITCLAIRLVLGIRLGSSTMENHFLVVSLRLIPAIFDDLVAGIGPRRLDLESF</sequence>
<comment type="caution">
    <text evidence="2">The sequence shown here is derived from an EMBL/GenBank/DDBJ whole genome shotgun (WGS) entry which is preliminary data.</text>
</comment>
<keyword evidence="1" id="KW-0812">Transmembrane</keyword>
<proteinExistence type="predicted"/>
<feature type="transmembrane region" description="Helical" evidence="1">
    <location>
        <begin position="51"/>
        <end position="74"/>
    </location>
</feature>
<organism evidence="2 3">
    <name type="scientific">Lentinula detonsa</name>
    <dbReference type="NCBI Taxonomy" id="2804962"/>
    <lineage>
        <taxon>Eukaryota</taxon>
        <taxon>Fungi</taxon>
        <taxon>Dikarya</taxon>
        <taxon>Basidiomycota</taxon>
        <taxon>Agaricomycotina</taxon>
        <taxon>Agaricomycetes</taxon>
        <taxon>Agaricomycetidae</taxon>
        <taxon>Agaricales</taxon>
        <taxon>Marasmiineae</taxon>
        <taxon>Omphalotaceae</taxon>
        <taxon>Lentinula</taxon>
    </lineage>
</organism>
<evidence type="ECO:0000313" key="3">
    <source>
        <dbReference type="Proteomes" id="UP001142393"/>
    </source>
</evidence>
<keyword evidence="3" id="KW-1185">Reference proteome</keyword>
<keyword evidence="1" id="KW-1133">Transmembrane helix</keyword>
<gene>
    <name evidence="2" type="ORF">DFH05DRAFT_1512986</name>
</gene>
<evidence type="ECO:0000256" key="1">
    <source>
        <dbReference type="SAM" id="Phobius"/>
    </source>
</evidence>
<feature type="transmembrane region" description="Helical" evidence="1">
    <location>
        <begin position="113"/>
        <end position="132"/>
    </location>
</feature>
<accession>A0A9W8NS49</accession>
<protein>
    <submittedName>
        <fullName evidence="2">Uncharacterized protein</fullName>
    </submittedName>
</protein>
<keyword evidence="1" id="KW-0472">Membrane</keyword>
<reference evidence="2 3" key="1">
    <citation type="journal article" date="2023" name="Proc. Natl. Acad. Sci. U.S.A.">
        <title>A global phylogenomic analysis of the shiitake genus Lentinula.</title>
        <authorList>
            <person name="Sierra-Patev S."/>
            <person name="Min B."/>
            <person name="Naranjo-Ortiz M."/>
            <person name="Looney B."/>
            <person name="Konkel Z."/>
            <person name="Slot J.C."/>
            <person name="Sakamoto Y."/>
            <person name="Steenwyk J.L."/>
            <person name="Rokas A."/>
            <person name="Carro J."/>
            <person name="Camarero S."/>
            <person name="Ferreira P."/>
            <person name="Molpeceres G."/>
            <person name="Ruiz-Duenas F.J."/>
            <person name="Serrano A."/>
            <person name="Henrissat B."/>
            <person name="Drula E."/>
            <person name="Hughes K.W."/>
            <person name="Mata J.L."/>
            <person name="Ishikawa N.K."/>
            <person name="Vargas-Isla R."/>
            <person name="Ushijima S."/>
            <person name="Smith C.A."/>
            <person name="Donoghue J."/>
            <person name="Ahrendt S."/>
            <person name="Andreopoulos W."/>
            <person name="He G."/>
            <person name="LaButti K."/>
            <person name="Lipzen A."/>
            <person name="Ng V."/>
            <person name="Riley R."/>
            <person name="Sandor L."/>
            <person name="Barry K."/>
            <person name="Martinez A.T."/>
            <person name="Xiao Y."/>
            <person name="Gibbons J.G."/>
            <person name="Terashima K."/>
            <person name="Grigoriev I.V."/>
            <person name="Hibbett D."/>
        </authorList>
    </citation>
    <scope>NUCLEOTIDE SEQUENCE [LARGE SCALE GENOMIC DNA]</scope>
    <source>
        <strain evidence="2 3">TFB7810</strain>
    </source>
</reference>
<feature type="transmembrane region" description="Helical" evidence="1">
    <location>
        <begin position="86"/>
        <end position="107"/>
    </location>
</feature>
<evidence type="ECO:0000313" key="2">
    <source>
        <dbReference type="EMBL" id="KAJ3739825.1"/>
    </source>
</evidence>
<dbReference type="AlphaFoldDB" id="A0A9W8NS49"/>
<dbReference type="EMBL" id="JANVFU010000017">
    <property type="protein sequence ID" value="KAJ3739825.1"/>
    <property type="molecule type" value="Genomic_DNA"/>
</dbReference>
<name>A0A9W8NS49_9AGAR</name>